<keyword evidence="3" id="KW-1185">Reference proteome</keyword>
<dbReference type="RefSeq" id="WP_212611558.1">
    <property type="nucleotide sequence ID" value="NZ_FOSZ01000009.1"/>
</dbReference>
<protein>
    <submittedName>
        <fullName evidence="2">Uncharacterized protein</fullName>
    </submittedName>
</protein>
<feature type="transmembrane region" description="Helical" evidence="1">
    <location>
        <begin position="6"/>
        <end position="29"/>
    </location>
</feature>
<evidence type="ECO:0000313" key="2">
    <source>
        <dbReference type="EMBL" id="SFL30033.1"/>
    </source>
</evidence>
<evidence type="ECO:0000256" key="1">
    <source>
        <dbReference type="SAM" id="Phobius"/>
    </source>
</evidence>
<keyword evidence="1" id="KW-0472">Membrane</keyword>
<gene>
    <name evidence="2" type="ORF">SAMN04488036_1093</name>
</gene>
<accession>A0A1I4GKM6</accession>
<feature type="transmembrane region" description="Helical" evidence="1">
    <location>
        <begin position="41"/>
        <end position="56"/>
    </location>
</feature>
<evidence type="ECO:0000313" key="3">
    <source>
        <dbReference type="Proteomes" id="UP000198851"/>
    </source>
</evidence>
<proteinExistence type="predicted"/>
<reference evidence="3" key="1">
    <citation type="submission" date="2016-10" db="EMBL/GenBank/DDBJ databases">
        <authorList>
            <person name="Varghese N."/>
            <person name="Submissions S."/>
        </authorList>
    </citation>
    <scope>NUCLEOTIDE SEQUENCE [LARGE SCALE GENOMIC DNA]</scope>
    <source>
        <strain evidence="3">DSM 28453</strain>
    </source>
</reference>
<name>A0A1I4GKM6_9RHOB</name>
<keyword evidence="1" id="KW-0812">Transmembrane</keyword>
<dbReference type="STRING" id="1280847.SAMN04488036_1093"/>
<dbReference type="Proteomes" id="UP000198851">
    <property type="component" value="Unassembled WGS sequence"/>
</dbReference>
<organism evidence="2 3">
    <name type="scientific">Shimia haliotis</name>
    <dbReference type="NCBI Taxonomy" id="1280847"/>
    <lineage>
        <taxon>Bacteria</taxon>
        <taxon>Pseudomonadati</taxon>
        <taxon>Pseudomonadota</taxon>
        <taxon>Alphaproteobacteria</taxon>
        <taxon>Rhodobacterales</taxon>
        <taxon>Roseobacteraceae</taxon>
    </lineage>
</organism>
<dbReference type="AlphaFoldDB" id="A0A1I4GKM6"/>
<keyword evidence="1" id="KW-1133">Transmembrane helix</keyword>
<dbReference type="EMBL" id="FOSZ01000009">
    <property type="protein sequence ID" value="SFL30033.1"/>
    <property type="molecule type" value="Genomic_DNA"/>
</dbReference>
<sequence length="57" mass="6448">MHFDLVHAAVIVVALVLTNIVLKATGVVGDDDTHRWSWKRFLAYFVVVAVINIVWPM</sequence>